<reference evidence="2" key="1">
    <citation type="submission" date="2019-10" db="EMBL/GenBank/DDBJ databases">
        <title>Lacipirellula parvula gen. nov., sp. nov., representing a lineage of planctomycetes widespread in freshwater anoxic habitats, and description of the family Lacipirellulaceae.</title>
        <authorList>
            <person name="Dedysh S.N."/>
            <person name="Kulichevskaya I.S."/>
            <person name="Beletsky A.V."/>
            <person name="Rakitin A.L."/>
            <person name="Mardanov A.V."/>
            <person name="Ivanova A.A."/>
            <person name="Saltykova V.X."/>
            <person name="Rijpstra W.I.C."/>
            <person name="Sinninghe Damste J.S."/>
            <person name="Ravin N.V."/>
        </authorList>
    </citation>
    <scope>NUCLEOTIDE SEQUENCE [LARGE SCALE GENOMIC DNA]</scope>
    <source>
        <strain evidence="2">PX69</strain>
    </source>
</reference>
<dbReference type="Proteomes" id="UP000326837">
    <property type="component" value="Chromosome"/>
</dbReference>
<dbReference type="EMBL" id="AP021861">
    <property type="protein sequence ID" value="BBO30897.1"/>
    <property type="molecule type" value="Genomic_DNA"/>
</dbReference>
<evidence type="ECO:0000313" key="2">
    <source>
        <dbReference type="Proteomes" id="UP000326837"/>
    </source>
</evidence>
<sequence>MAIWGVKASEWQNRGFSGAAAQLCALRTGIVVNREKQTL</sequence>
<accession>A0A5K7X519</accession>
<gene>
    <name evidence="1" type="ORF">PLANPX_0509</name>
</gene>
<evidence type="ECO:0000313" key="1">
    <source>
        <dbReference type="EMBL" id="BBO30897.1"/>
    </source>
</evidence>
<protein>
    <submittedName>
        <fullName evidence="1">Uncharacterized protein</fullName>
    </submittedName>
</protein>
<organism evidence="1 2">
    <name type="scientific">Lacipirellula parvula</name>
    <dbReference type="NCBI Taxonomy" id="2650471"/>
    <lineage>
        <taxon>Bacteria</taxon>
        <taxon>Pseudomonadati</taxon>
        <taxon>Planctomycetota</taxon>
        <taxon>Planctomycetia</taxon>
        <taxon>Pirellulales</taxon>
        <taxon>Lacipirellulaceae</taxon>
        <taxon>Lacipirellula</taxon>
    </lineage>
</organism>
<proteinExistence type="predicted"/>
<dbReference type="AlphaFoldDB" id="A0A5K7X519"/>
<dbReference type="KEGG" id="lpav:PLANPX_0509"/>
<keyword evidence="2" id="KW-1185">Reference proteome</keyword>
<name>A0A5K7X519_9BACT</name>